<keyword evidence="3 4" id="KW-0648">Protein biosynthesis</keyword>
<dbReference type="SUPFAM" id="SSF55200">
    <property type="entry name" value="Translation initiation factor IF3, C-terminal domain"/>
    <property type="match status" value="1"/>
</dbReference>
<comment type="subunit">
    <text evidence="4 6">Monomer.</text>
</comment>
<feature type="coiled-coil region" evidence="7">
    <location>
        <begin position="81"/>
        <end position="108"/>
    </location>
</feature>
<dbReference type="Gene3D" id="3.10.20.80">
    <property type="entry name" value="Translation initiation factor 3 (IF-3), N-terminal domain"/>
    <property type="match status" value="1"/>
</dbReference>
<dbReference type="NCBIfam" id="TIGR00168">
    <property type="entry name" value="infC"/>
    <property type="match status" value="1"/>
</dbReference>
<evidence type="ECO:0000256" key="7">
    <source>
        <dbReference type="SAM" id="Coils"/>
    </source>
</evidence>
<dbReference type="PANTHER" id="PTHR10938">
    <property type="entry name" value="TRANSLATION INITIATION FACTOR IF-3"/>
    <property type="match status" value="1"/>
</dbReference>
<protein>
    <recommendedName>
        <fullName evidence="4 5">Translation initiation factor IF-3</fullName>
    </recommendedName>
</protein>
<dbReference type="Proteomes" id="UP000886400">
    <property type="component" value="Unassembled WGS sequence"/>
</dbReference>
<feature type="domain" description="Translation initiation factor 3 C-terminal" evidence="8">
    <location>
        <begin position="87"/>
        <end position="171"/>
    </location>
</feature>
<dbReference type="PANTHER" id="PTHR10938:SF0">
    <property type="entry name" value="TRANSLATION INITIATION FACTOR IF-3, MITOCHONDRIAL"/>
    <property type="match status" value="1"/>
</dbReference>
<feature type="domain" description="Translation initiation factor 3 N-terminal" evidence="9">
    <location>
        <begin position="10"/>
        <end position="78"/>
    </location>
</feature>
<dbReference type="FunFam" id="3.10.20.80:FF:000001">
    <property type="entry name" value="Translation initiation factor IF-3"/>
    <property type="match status" value="1"/>
</dbReference>
<organism evidence="10">
    <name type="scientific">Desulfurella acetivorans</name>
    <dbReference type="NCBI Taxonomy" id="33002"/>
    <lineage>
        <taxon>Bacteria</taxon>
        <taxon>Pseudomonadati</taxon>
        <taxon>Campylobacterota</taxon>
        <taxon>Desulfurellia</taxon>
        <taxon>Desulfurellales</taxon>
        <taxon>Desulfurellaceae</taxon>
        <taxon>Desulfurella</taxon>
    </lineage>
</organism>
<comment type="similarity">
    <text evidence="1 4 6">Belongs to the IF-3 family.</text>
</comment>
<comment type="function">
    <text evidence="4 6">IF-3 binds to the 30S ribosomal subunit and shifts the equilibrium between 70S ribosomes and their 50S and 30S subunits in favor of the free subunits, thus enhancing the availability of 30S subunits on which protein synthesis initiation begins.</text>
</comment>
<evidence type="ECO:0000256" key="4">
    <source>
        <dbReference type="HAMAP-Rule" id="MF_00080"/>
    </source>
</evidence>
<dbReference type="GO" id="GO:0016020">
    <property type="term" value="C:membrane"/>
    <property type="evidence" value="ECO:0007669"/>
    <property type="project" value="TreeGrafter"/>
</dbReference>
<dbReference type="InterPro" id="IPR019814">
    <property type="entry name" value="Translation_initiation_fac_3_N"/>
</dbReference>
<dbReference type="GO" id="GO:0003743">
    <property type="term" value="F:translation initiation factor activity"/>
    <property type="evidence" value="ECO:0007669"/>
    <property type="project" value="UniProtKB-UniRule"/>
</dbReference>
<dbReference type="InterPro" id="IPR019813">
    <property type="entry name" value="Translation_initiation_fac3_CS"/>
</dbReference>
<dbReference type="GO" id="GO:0032790">
    <property type="term" value="P:ribosome disassembly"/>
    <property type="evidence" value="ECO:0007669"/>
    <property type="project" value="TreeGrafter"/>
</dbReference>
<sequence length="172" mass="19915">MVSKNDVPPINEHIKAEKVRLIDQEGKQLGIVSIKEALEKAREAELDLVAVAPAADPVVCKIMDYGKFKYDKQKKEEKSKKKQKIMKVKELKMRLNIAENDYKVKLNNAIEFLKDGDKVKFSILFKGREIEKKNLFFVLSDRLKNDLQDYAVLEGKELFEGRRLTVSFMPKK</sequence>
<dbReference type="AlphaFoldDB" id="A0A7C6A7E2"/>
<dbReference type="Pfam" id="PF05198">
    <property type="entry name" value="IF3_N"/>
    <property type="match status" value="1"/>
</dbReference>
<dbReference type="EMBL" id="DRZX01000223">
    <property type="protein sequence ID" value="HHS49125.1"/>
    <property type="molecule type" value="Genomic_DNA"/>
</dbReference>
<keyword evidence="7" id="KW-0175">Coiled coil</keyword>
<evidence type="ECO:0000259" key="8">
    <source>
        <dbReference type="Pfam" id="PF00707"/>
    </source>
</evidence>
<proteinExistence type="inferred from homology"/>
<gene>
    <name evidence="4" type="primary">infC</name>
    <name evidence="10" type="ORF">ENM99_04645</name>
</gene>
<dbReference type="InterPro" id="IPR019815">
    <property type="entry name" value="Translation_initiation_fac_3_C"/>
</dbReference>
<evidence type="ECO:0000256" key="5">
    <source>
        <dbReference type="NCBIfam" id="TIGR00168"/>
    </source>
</evidence>
<evidence type="ECO:0000256" key="6">
    <source>
        <dbReference type="RuleBase" id="RU000646"/>
    </source>
</evidence>
<accession>A0A7C6A7E2</accession>
<name>A0A7C6A7E2_DESAE</name>
<evidence type="ECO:0000259" key="9">
    <source>
        <dbReference type="Pfam" id="PF05198"/>
    </source>
</evidence>
<evidence type="ECO:0000256" key="2">
    <source>
        <dbReference type="ARBA" id="ARBA00022540"/>
    </source>
</evidence>
<comment type="subcellular location">
    <subcellularLocation>
        <location evidence="4 6">Cytoplasm</location>
    </subcellularLocation>
</comment>
<comment type="caution">
    <text evidence="10">The sequence shown here is derived from an EMBL/GenBank/DDBJ whole genome shotgun (WGS) entry which is preliminary data.</text>
</comment>
<dbReference type="Gene3D" id="3.30.110.10">
    <property type="entry name" value="Translation initiation factor 3 (IF-3), C-terminal domain"/>
    <property type="match status" value="1"/>
</dbReference>
<dbReference type="InterPro" id="IPR036788">
    <property type="entry name" value="T_IF-3_C_sf"/>
</dbReference>
<keyword evidence="2 4" id="KW-0396">Initiation factor</keyword>
<dbReference type="InterPro" id="IPR036787">
    <property type="entry name" value="T_IF-3_N_sf"/>
</dbReference>
<dbReference type="GO" id="GO:0043022">
    <property type="term" value="F:ribosome binding"/>
    <property type="evidence" value="ECO:0007669"/>
    <property type="project" value="TreeGrafter"/>
</dbReference>
<dbReference type="HAMAP" id="MF_00080">
    <property type="entry name" value="IF_3"/>
    <property type="match status" value="1"/>
</dbReference>
<keyword evidence="4" id="KW-0963">Cytoplasm</keyword>
<dbReference type="GO" id="GO:0005829">
    <property type="term" value="C:cytosol"/>
    <property type="evidence" value="ECO:0007669"/>
    <property type="project" value="TreeGrafter"/>
</dbReference>
<evidence type="ECO:0000256" key="1">
    <source>
        <dbReference type="ARBA" id="ARBA00005439"/>
    </source>
</evidence>
<dbReference type="PROSITE" id="PS00938">
    <property type="entry name" value="IF3"/>
    <property type="match status" value="1"/>
</dbReference>
<evidence type="ECO:0000313" key="10">
    <source>
        <dbReference type="EMBL" id="HHS49125.1"/>
    </source>
</evidence>
<reference evidence="10" key="1">
    <citation type="journal article" date="2020" name="mSystems">
        <title>Genome- and Community-Level Interaction Insights into Carbon Utilization and Element Cycling Functions of Hydrothermarchaeota in Hydrothermal Sediment.</title>
        <authorList>
            <person name="Zhou Z."/>
            <person name="Liu Y."/>
            <person name="Xu W."/>
            <person name="Pan J."/>
            <person name="Luo Z.H."/>
            <person name="Li M."/>
        </authorList>
    </citation>
    <scope>NUCLEOTIDE SEQUENCE [LARGE SCALE GENOMIC DNA]</scope>
    <source>
        <strain evidence="10">SpSt-1135</strain>
    </source>
</reference>
<dbReference type="SUPFAM" id="SSF54364">
    <property type="entry name" value="Translation initiation factor IF3, N-terminal domain"/>
    <property type="match status" value="1"/>
</dbReference>
<dbReference type="InterPro" id="IPR001288">
    <property type="entry name" value="Translation_initiation_fac_3"/>
</dbReference>
<evidence type="ECO:0000256" key="3">
    <source>
        <dbReference type="ARBA" id="ARBA00022917"/>
    </source>
</evidence>
<dbReference type="Pfam" id="PF00707">
    <property type="entry name" value="IF3_C"/>
    <property type="match status" value="1"/>
</dbReference>